<dbReference type="OrthoDB" id="3265563at2759"/>
<feature type="transmembrane region" description="Helical" evidence="1">
    <location>
        <begin position="131"/>
        <end position="150"/>
    </location>
</feature>
<organism evidence="2 3">
    <name type="scientific">Collybiopsis luxurians FD-317 M1</name>
    <dbReference type="NCBI Taxonomy" id="944289"/>
    <lineage>
        <taxon>Eukaryota</taxon>
        <taxon>Fungi</taxon>
        <taxon>Dikarya</taxon>
        <taxon>Basidiomycota</taxon>
        <taxon>Agaricomycotina</taxon>
        <taxon>Agaricomycetes</taxon>
        <taxon>Agaricomycetidae</taxon>
        <taxon>Agaricales</taxon>
        <taxon>Marasmiineae</taxon>
        <taxon>Omphalotaceae</taxon>
        <taxon>Collybiopsis</taxon>
        <taxon>Collybiopsis luxurians</taxon>
    </lineage>
</organism>
<proteinExistence type="predicted"/>
<keyword evidence="3" id="KW-1185">Reference proteome</keyword>
<keyword evidence="1" id="KW-0472">Membrane</keyword>
<evidence type="ECO:0000256" key="1">
    <source>
        <dbReference type="SAM" id="Phobius"/>
    </source>
</evidence>
<feature type="transmembrane region" description="Helical" evidence="1">
    <location>
        <begin position="91"/>
        <end position="111"/>
    </location>
</feature>
<keyword evidence="1" id="KW-1133">Transmembrane helix</keyword>
<feature type="transmembrane region" description="Helical" evidence="1">
    <location>
        <begin position="6"/>
        <end position="29"/>
    </location>
</feature>
<accession>A0A0D0C3I5</accession>
<dbReference type="Proteomes" id="UP000053593">
    <property type="component" value="Unassembled WGS sequence"/>
</dbReference>
<dbReference type="AlphaFoldDB" id="A0A0D0C3I5"/>
<keyword evidence="1" id="KW-0812">Transmembrane</keyword>
<protein>
    <submittedName>
        <fullName evidence="2">Uncharacterized protein</fullName>
    </submittedName>
</protein>
<reference evidence="2 3" key="1">
    <citation type="submission" date="2014-04" db="EMBL/GenBank/DDBJ databases">
        <title>Evolutionary Origins and Diversification of the Mycorrhizal Mutualists.</title>
        <authorList>
            <consortium name="DOE Joint Genome Institute"/>
            <consortium name="Mycorrhizal Genomics Consortium"/>
            <person name="Kohler A."/>
            <person name="Kuo A."/>
            <person name="Nagy L.G."/>
            <person name="Floudas D."/>
            <person name="Copeland A."/>
            <person name="Barry K.W."/>
            <person name="Cichocki N."/>
            <person name="Veneault-Fourrey C."/>
            <person name="LaButti K."/>
            <person name="Lindquist E.A."/>
            <person name="Lipzen A."/>
            <person name="Lundell T."/>
            <person name="Morin E."/>
            <person name="Murat C."/>
            <person name="Riley R."/>
            <person name="Ohm R."/>
            <person name="Sun H."/>
            <person name="Tunlid A."/>
            <person name="Henrissat B."/>
            <person name="Grigoriev I.V."/>
            <person name="Hibbett D.S."/>
            <person name="Martin F."/>
        </authorList>
    </citation>
    <scope>NUCLEOTIDE SEQUENCE [LARGE SCALE GENOMIC DNA]</scope>
    <source>
        <strain evidence="2 3">FD-317 M1</strain>
    </source>
</reference>
<sequence>MWAARKWVIIGPAVISVINAGLGIASVTFEGISHRNIKSELALTPASITWDMKRFSHDNFNPLAGRLWWISRATRQYLGHDLSSGKRMKNVVAMVIESGLLYPLALIPSIIVQTLRITAVGKVFPLQEPLLTVIVAIAPTMIMVMIDLGVSIQANPGTISVHVPERWQPMVHTPSQDLEISRPLRLSPLQVDQDHEGDMVLTSSALNHLPQKYRVADSEVY</sequence>
<evidence type="ECO:0000313" key="2">
    <source>
        <dbReference type="EMBL" id="KIK62686.1"/>
    </source>
</evidence>
<dbReference type="HOGENOM" id="CLU_1250795_0_0_1"/>
<dbReference type="EMBL" id="KN834766">
    <property type="protein sequence ID" value="KIK62686.1"/>
    <property type="molecule type" value="Genomic_DNA"/>
</dbReference>
<evidence type="ECO:0000313" key="3">
    <source>
        <dbReference type="Proteomes" id="UP000053593"/>
    </source>
</evidence>
<name>A0A0D0C3I5_9AGAR</name>
<gene>
    <name evidence="2" type="ORF">GYMLUDRAFT_242331</name>
</gene>